<keyword evidence="1" id="KW-0812">Transmembrane</keyword>
<evidence type="ECO:0000313" key="3">
    <source>
        <dbReference type="EMBL" id="VFT92944.1"/>
    </source>
</evidence>
<sequence>MPNVIVLPTLVKHYFITPLHVSWWKKAVVVVSVLAIVVATILWILSAVKVVQFASQNDKVNWEEYANQLSTVACVALELLHHPSTIRSLWNLLRYSRERDSKLVMAIHADFPAFPLHTARNRRYFCRILMLYNVNSIGQYAAAMCMWIYSYNNRPDMTLVWILATVPGIVGMLWQYWVERKHRQEAALRRVAKVSCLSCPL</sequence>
<keyword evidence="1" id="KW-0472">Membrane</keyword>
<keyword evidence="1" id="KW-1133">Transmembrane helix</keyword>
<evidence type="ECO:0000313" key="2">
    <source>
        <dbReference type="EMBL" id="KAF0692781.1"/>
    </source>
</evidence>
<feature type="transmembrane region" description="Helical" evidence="1">
    <location>
        <begin position="157"/>
        <end position="178"/>
    </location>
</feature>
<feature type="transmembrane region" description="Helical" evidence="1">
    <location>
        <begin position="129"/>
        <end position="151"/>
    </location>
</feature>
<protein>
    <submittedName>
        <fullName evidence="3">Aste57867_16166 protein</fullName>
    </submittedName>
</protein>
<proteinExistence type="predicted"/>
<reference evidence="2" key="2">
    <citation type="submission" date="2019-06" db="EMBL/GenBank/DDBJ databases">
        <title>Genomics analysis of Aphanomyces spp. identifies a new class of oomycete effector associated with host adaptation.</title>
        <authorList>
            <person name="Gaulin E."/>
        </authorList>
    </citation>
    <scope>NUCLEOTIDE SEQUENCE</scope>
    <source>
        <strain evidence="2">CBS 578.67</strain>
    </source>
</reference>
<dbReference type="Proteomes" id="UP000332933">
    <property type="component" value="Unassembled WGS sequence"/>
</dbReference>
<keyword evidence="4" id="KW-1185">Reference proteome</keyword>
<evidence type="ECO:0000313" key="4">
    <source>
        <dbReference type="Proteomes" id="UP000332933"/>
    </source>
</evidence>
<accession>A0A485L528</accession>
<organism evidence="3 4">
    <name type="scientific">Aphanomyces stellatus</name>
    <dbReference type="NCBI Taxonomy" id="120398"/>
    <lineage>
        <taxon>Eukaryota</taxon>
        <taxon>Sar</taxon>
        <taxon>Stramenopiles</taxon>
        <taxon>Oomycota</taxon>
        <taxon>Saprolegniomycetes</taxon>
        <taxon>Saprolegniales</taxon>
        <taxon>Verrucalvaceae</taxon>
        <taxon>Aphanomyces</taxon>
    </lineage>
</organism>
<feature type="transmembrane region" description="Helical" evidence="1">
    <location>
        <begin position="27"/>
        <end position="48"/>
    </location>
</feature>
<dbReference type="AlphaFoldDB" id="A0A485L528"/>
<name>A0A485L528_9STRA</name>
<evidence type="ECO:0000256" key="1">
    <source>
        <dbReference type="SAM" id="Phobius"/>
    </source>
</evidence>
<reference evidence="3 4" key="1">
    <citation type="submission" date="2019-03" db="EMBL/GenBank/DDBJ databases">
        <authorList>
            <person name="Gaulin E."/>
            <person name="Dumas B."/>
        </authorList>
    </citation>
    <scope>NUCLEOTIDE SEQUENCE [LARGE SCALE GENOMIC DNA]</scope>
    <source>
        <strain evidence="3">CBS 568.67</strain>
    </source>
</reference>
<dbReference type="EMBL" id="CAADRA010005859">
    <property type="protein sequence ID" value="VFT92944.1"/>
    <property type="molecule type" value="Genomic_DNA"/>
</dbReference>
<dbReference type="EMBL" id="VJMH01005838">
    <property type="protein sequence ID" value="KAF0692781.1"/>
    <property type="molecule type" value="Genomic_DNA"/>
</dbReference>
<gene>
    <name evidence="3" type="primary">Aste57867_16166</name>
    <name evidence="2" type="ORF">As57867_016110</name>
    <name evidence="3" type="ORF">ASTE57867_16166</name>
</gene>